<organism evidence="2 3">
    <name type="scientific">Plakobranchus ocellatus</name>
    <dbReference type="NCBI Taxonomy" id="259542"/>
    <lineage>
        <taxon>Eukaryota</taxon>
        <taxon>Metazoa</taxon>
        <taxon>Spiralia</taxon>
        <taxon>Lophotrochozoa</taxon>
        <taxon>Mollusca</taxon>
        <taxon>Gastropoda</taxon>
        <taxon>Heterobranchia</taxon>
        <taxon>Euthyneura</taxon>
        <taxon>Panpulmonata</taxon>
        <taxon>Sacoglossa</taxon>
        <taxon>Placobranchoidea</taxon>
        <taxon>Plakobranchidae</taxon>
        <taxon>Plakobranchus</taxon>
    </lineage>
</organism>
<proteinExistence type="predicted"/>
<feature type="compositionally biased region" description="Basic and acidic residues" evidence="1">
    <location>
        <begin position="103"/>
        <end position="116"/>
    </location>
</feature>
<reference evidence="2 3" key="1">
    <citation type="journal article" date="2021" name="Elife">
        <title>Chloroplast acquisition without the gene transfer in kleptoplastic sea slugs, Plakobranchus ocellatus.</title>
        <authorList>
            <person name="Maeda T."/>
            <person name="Takahashi S."/>
            <person name="Yoshida T."/>
            <person name="Shimamura S."/>
            <person name="Takaki Y."/>
            <person name="Nagai Y."/>
            <person name="Toyoda A."/>
            <person name="Suzuki Y."/>
            <person name="Arimoto A."/>
            <person name="Ishii H."/>
            <person name="Satoh N."/>
            <person name="Nishiyama T."/>
            <person name="Hasebe M."/>
            <person name="Maruyama T."/>
            <person name="Minagawa J."/>
            <person name="Obokata J."/>
            <person name="Shigenobu S."/>
        </authorList>
    </citation>
    <scope>NUCLEOTIDE SEQUENCE [LARGE SCALE GENOMIC DNA]</scope>
</reference>
<evidence type="ECO:0000256" key="1">
    <source>
        <dbReference type="SAM" id="MobiDB-lite"/>
    </source>
</evidence>
<name>A0AAV3Y7U2_9GAST</name>
<keyword evidence="3" id="KW-1185">Reference proteome</keyword>
<feature type="region of interest" description="Disordered" evidence="1">
    <location>
        <begin position="102"/>
        <end position="136"/>
    </location>
</feature>
<evidence type="ECO:0000313" key="2">
    <source>
        <dbReference type="EMBL" id="GFN78475.1"/>
    </source>
</evidence>
<sequence>MACVIAKSPQTRSLSVQKESCGIPGYEEVTDRSILLQYNDISEVRCLATCNDITGFETTVIVWRSEETTCNCLGSRDTNVQTNLITGANACFQYTPLYIESPMDTRESRPSNEHLLKPPPPPPPPPPPTTTTMTTI</sequence>
<feature type="compositionally biased region" description="Pro residues" evidence="1">
    <location>
        <begin position="117"/>
        <end position="129"/>
    </location>
</feature>
<gene>
    <name evidence="2" type="ORF">PoB_000498100</name>
</gene>
<evidence type="ECO:0000313" key="3">
    <source>
        <dbReference type="Proteomes" id="UP000735302"/>
    </source>
</evidence>
<dbReference type="Proteomes" id="UP000735302">
    <property type="component" value="Unassembled WGS sequence"/>
</dbReference>
<comment type="caution">
    <text evidence="2">The sequence shown here is derived from an EMBL/GenBank/DDBJ whole genome shotgun (WGS) entry which is preliminary data.</text>
</comment>
<protein>
    <recommendedName>
        <fullName evidence="4">WSC domain-containing protein</fullName>
    </recommendedName>
</protein>
<dbReference type="AlphaFoldDB" id="A0AAV3Y7U2"/>
<evidence type="ECO:0008006" key="4">
    <source>
        <dbReference type="Google" id="ProtNLM"/>
    </source>
</evidence>
<dbReference type="EMBL" id="BLXT01000588">
    <property type="protein sequence ID" value="GFN78475.1"/>
    <property type="molecule type" value="Genomic_DNA"/>
</dbReference>
<accession>A0AAV3Y7U2</accession>